<name>S4VRA7_9VIRU</name>
<keyword evidence="1" id="KW-0812">Transmembrane</keyword>
<dbReference type="Proteomes" id="UP000201566">
    <property type="component" value="Segment"/>
</dbReference>
<evidence type="ECO:0000313" key="3">
    <source>
        <dbReference type="Proteomes" id="UP000201566"/>
    </source>
</evidence>
<dbReference type="RefSeq" id="YP_008319486.1">
    <property type="nucleotide sequence ID" value="NC_021858.1"/>
</dbReference>
<keyword evidence="1" id="KW-0472">Membrane</keyword>
<evidence type="ECO:0000313" key="2">
    <source>
        <dbReference type="EMBL" id="AGO82817.1"/>
    </source>
</evidence>
<proteinExistence type="predicted"/>
<keyword evidence="1" id="KW-1133">Transmembrane helix</keyword>
<feature type="transmembrane region" description="Helical" evidence="1">
    <location>
        <begin position="152"/>
        <end position="177"/>
    </location>
</feature>
<gene>
    <name evidence="2" type="ORF">pdul_cds_669</name>
</gene>
<reference evidence="2 3" key="1">
    <citation type="journal article" date="2013" name="Science">
        <title>Pandoraviruses: amoeba viruses with genomes up to 2.5 Mb reaching that of parasitic eukaryotes.</title>
        <authorList>
            <person name="Philippe N."/>
            <person name="Legendre M."/>
            <person name="Doutre G."/>
            <person name="Coute Y."/>
            <person name="Poirot O."/>
            <person name="Lescot M."/>
            <person name="Arslan D."/>
            <person name="Seltzer V."/>
            <person name="Bertaux L."/>
            <person name="Bruley C."/>
            <person name="Garin J."/>
            <person name="Claverie J.M."/>
            <person name="Abergel C."/>
        </authorList>
    </citation>
    <scope>NUCLEOTIDE SEQUENCE [LARGE SCALE GENOMIC DNA]</scope>
    <source>
        <strain evidence="2">Melbourne</strain>
    </source>
</reference>
<dbReference type="KEGG" id="vg:16513051"/>
<organism evidence="2 3">
    <name type="scientific">Pandoravirus dulcis</name>
    <dbReference type="NCBI Taxonomy" id="1349409"/>
    <lineage>
        <taxon>Viruses</taxon>
        <taxon>Pandoravirus</taxon>
    </lineage>
</organism>
<dbReference type="EMBL" id="KC977570">
    <property type="protein sequence ID" value="AGO82817.1"/>
    <property type="molecule type" value="Genomic_DNA"/>
</dbReference>
<feature type="transmembrane region" description="Helical" evidence="1">
    <location>
        <begin position="198"/>
        <end position="220"/>
    </location>
</feature>
<sequence>MQLQNKQSDSLIPPAPRTDATLSAYGVAGQCQCLCCCAARAPAPSYVDWTRVWDSACRATAPVAIVAERCAQTIAAAAPYAIGFYGATAAIKAGVAALASRGSWLRCAVELRPLCRGHLSGLAAVCAVAYAVESTARDRRRQRLPGGLVGLASQVVHMSAALGMAACCLGSLAHRLACSEVLRERWWHHGINDRYERGMADGIILCAVVAIGVASAVIVFQSPCQVITDIRRATAQIIDVDPLPPATDGFDLHCRRRPADLDDLLLPLANDDQEQCDAEEEQVEP</sequence>
<dbReference type="GeneID" id="16513051"/>
<evidence type="ECO:0000256" key="1">
    <source>
        <dbReference type="SAM" id="Phobius"/>
    </source>
</evidence>
<accession>S4VRA7</accession>
<protein>
    <submittedName>
        <fullName evidence="2">Uncharacterized protein</fullName>
    </submittedName>
</protein>